<feature type="domain" description="GCVT N-terminal" evidence="1">
    <location>
        <begin position="12"/>
        <end position="234"/>
    </location>
</feature>
<dbReference type="SUPFAM" id="SSF101790">
    <property type="entry name" value="Aminomethyltransferase beta-barrel domain"/>
    <property type="match status" value="1"/>
</dbReference>
<dbReference type="Proteomes" id="UP001500456">
    <property type="component" value="Unassembled WGS sequence"/>
</dbReference>
<gene>
    <name evidence="2" type="ORF">GCM10022232_17930</name>
</gene>
<dbReference type="EMBL" id="BAAAZX010000004">
    <property type="protein sequence ID" value="GAA3985517.1"/>
    <property type="molecule type" value="Genomic_DNA"/>
</dbReference>
<dbReference type="PANTHER" id="PTHR43757:SF2">
    <property type="entry name" value="AMINOMETHYLTRANSFERASE, MITOCHONDRIAL"/>
    <property type="match status" value="1"/>
</dbReference>
<keyword evidence="3" id="KW-1185">Reference proteome</keyword>
<dbReference type="Gene3D" id="3.30.1360.120">
    <property type="entry name" value="Probable tRNA modification gtpase trme, domain 1"/>
    <property type="match status" value="1"/>
</dbReference>
<sequence length="428" mass="48726">MTFDLQSMRSQPQEYWISRFGQPEHTSWLDENMSWKETAYIGDWSFLWQHRFRGPEVIRLMSDFSVNNYSRFAVGQSKHVVHTNEAGKVIHEGILTKFAEDDFVLHGRGGFWMAYQLERGDYDVSVEREDWFIYQVSGPNAIKVLAKLDPSEGYLDSKYMWVSPITIAGHTIWALRQGMSGEIGFELQGPRKIAEEVYAAVVDAGAEFGIRKMGSRVAYINHLEACVPTITTDYLPAIFEPGQEEYLQSFLASMPGNSQPAHIAGSFQAESISDYYRSPVELGWGKVISSTHDFLGREALLAEKADPRRVIRTLVWNADDVIDVYGSLFRSGDNYTYMEMPRDPWGYMWADRVEVDGRLVGVTTSRGYSYYFRQMLSLCPIDVQYAEPGTEVTIVWGNAGDPEKRIRATVAPAPYKADHRHLDLRAAL</sequence>
<comment type="caution">
    <text evidence="2">The sequence shown here is derived from an EMBL/GenBank/DDBJ whole genome shotgun (WGS) entry which is preliminary data.</text>
</comment>
<name>A0ABP7QQ11_9ACTN</name>
<dbReference type="InterPro" id="IPR006222">
    <property type="entry name" value="GCVT_N"/>
</dbReference>
<dbReference type="PIRSF" id="PIRSF006487">
    <property type="entry name" value="GcvT"/>
    <property type="match status" value="1"/>
</dbReference>
<evidence type="ECO:0000313" key="3">
    <source>
        <dbReference type="Proteomes" id="UP001500456"/>
    </source>
</evidence>
<protein>
    <recommendedName>
        <fullName evidence="1">GCVT N-terminal domain-containing protein</fullName>
    </recommendedName>
</protein>
<dbReference type="RefSeq" id="WP_345562329.1">
    <property type="nucleotide sequence ID" value="NZ_BAAAZX010000004.1"/>
</dbReference>
<reference evidence="3" key="1">
    <citation type="journal article" date="2019" name="Int. J. Syst. Evol. Microbiol.">
        <title>The Global Catalogue of Microorganisms (GCM) 10K type strain sequencing project: providing services to taxonomists for standard genome sequencing and annotation.</title>
        <authorList>
            <consortium name="The Broad Institute Genomics Platform"/>
            <consortium name="The Broad Institute Genome Sequencing Center for Infectious Disease"/>
            <person name="Wu L."/>
            <person name="Ma J."/>
        </authorList>
    </citation>
    <scope>NUCLEOTIDE SEQUENCE [LARGE SCALE GENOMIC DNA]</scope>
    <source>
        <strain evidence="3">JCM 16924</strain>
    </source>
</reference>
<dbReference type="SUPFAM" id="SSF103025">
    <property type="entry name" value="Folate-binding domain"/>
    <property type="match status" value="1"/>
</dbReference>
<dbReference type="Pfam" id="PF01571">
    <property type="entry name" value="GCV_T"/>
    <property type="match status" value="1"/>
</dbReference>
<accession>A0ABP7QQ11</accession>
<evidence type="ECO:0000313" key="2">
    <source>
        <dbReference type="EMBL" id="GAA3985517.1"/>
    </source>
</evidence>
<dbReference type="PANTHER" id="PTHR43757">
    <property type="entry name" value="AMINOMETHYLTRANSFERASE"/>
    <property type="match status" value="1"/>
</dbReference>
<proteinExistence type="predicted"/>
<dbReference type="InterPro" id="IPR029043">
    <property type="entry name" value="GcvT/YgfZ_C"/>
</dbReference>
<dbReference type="InterPro" id="IPR027266">
    <property type="entry name" value="TrmE/GcvT-like"/>
</dbReference>
<dbReference type="InterPro" id="IPR028896">
    <property type="entry name" value="GcvT/YgfZ/DmdA"/>
</dbReference>
<organism evidence="2 3">
    <name type="scientific">Streptomyces plumbiresistens</name>
    <dbReference type="NCBI Taxonomy" id="511811"/>
    <lineage>
        <taxon>Bacteria</taxon>
        <taxon>Bacillati</taxon>
        <taxon>Actinomycetota</taxon>
        <taxon>Actinomycetes</taxon>
        <taxon>Kitasatosporales</taxon>
        <taxon>Streptomycetaceae</taxon>
        <taxon>Streptomyces</taxon>
    </lineage>
</organism>
<evidence type="ECO:0000259" key="1">
    <source>
        <dbReference type="Pfam" id="PF01571"/>
    </source>
</evidence>